<name>A0A2S2QI61_9HEMI</name>
<evidence type="ECO:0000256" key="1">
    <source>
        <dbReference type="SAM" id="Phobius"/>
    </source>
</evidence>
<evidence type="ECO:0000313" key="2">
    <source>
        <dbReference type="EMBL" id="MBY77407.1"/>
    </source>
</evidence>
<keyword evidence="1" id="KW-0812">Transmembrane</keyword>
<gene>
    <name evidence="2" type="ORF">g.185707</name>
</gene>
<keyword evidence="1" id="KW-1133">Transmembrane helix</keyword>
<feature type="transmembrane region" description="Helical" evidence="1">
    <location>
        <begin position="56"/>
        <end position="75"/>
    </location>
</feature>
<feature type="transmembrane region" description="Helical" evidence="1">
    <location>
        <begin position="81"/>
        <end position="103"/>
    </location>
</feature>
<keyword evidence="1" id="KW-0472">Membrane</keyword>
<protein>
    <recommendedName>
        <fullName evidence="3">Transmembrane protein</fullName>
    </recommendedName>
</protein>
<dbReference type="AlphaFoldDB" id="A0A2S2QI61"/>
<dbReference type="EMBL" id="GGMS01008204">
    <property type="protein sequence ID" value="MBY77407.1"/>
    <property type="molecule type" value="Transcribed_RNA"/>
</dbReference>
<sequence length="116" mass="13593">MYNNKKNNKQGQFRFTSRLVITAGSMFWKTLGWSANWHNAFRRFARNNYRLHNSSACLSIYFFFFGYFLLVLHAVVIFPRIFFSLIVPLFSSTSAVVVFRLAYSHGNRCSETSILQ</sequence>
<organism evidence="2">
    <name type="scientific">Sipha flava</name>
    <name type="common">yellow sugarcane aphid</name>
    <dbReference type="NCBI Taxonomy" id="143950"/>
    <lineage>
        <taxon>Eukaryota</taxon>
        <taxon>Metazoa</taxon>
        <taxon>Ecdysozoa</taxon>
        <taxon>Arthropoda</taxon>
        <taxon>Hexapoda</taxon>
        <taxon>Insecta</taxon>
        <taxon>Pterygota</taxon>
        <taxon>Neoptera</taxon>
        <taxon>Paraneoptera</taxon>
        <taxon>Hemiptera</taxon>
        <taxon>Sternorrhyncha</taxon>
        <taxon>Aphidomorpha</taxon>
        <taxon>Aphidoidea</taxon>
        <taxon>Aphididae</taxon>
        <taxon>Sipha</taxon>
    </lineage>
</organism>
<proteinExistence type="predicted"/>
<evidence type="ECO:0008006" key="3">
    <source>
        <dbReference type="Google" id="ProtNLM"/>
    </source>
</evidence>
<reference evidence="2" key="1">
    <citation type="submission" date="2018-04" db="EMBL/GenBank/DDBJ databases">
        <title>Transcriptome assembly of Sipha flava.</title>
        <authorList>
            <person name="Scully E.D."/>
            <person name="Geib S.M."/>
            <person name="Palmer N.A."/>
            <person name="Koch K."/>
            <person name="Bradshaw J."/>
            <person name="Heng-Moss T."/>
            <person name="Sarath G."/>
        </authorList>
    </citation>
    <scope>NUCLEOTIDE SEQUENCE</scope>
</reference>
<accession>A0A2S2QI61</accession>